<dbReference type="EMBL" id="BAABDE010000035">
    <property type="protein sequence ID" value="GAA3838718.1"/>
    <property type="molecule type" value="Genomic_DNA"/>
</dbReference>
<name>A0ABP7JBA8_9ACTN</name>
<gene>
    <name evidence="1" type="ORF">GCM10022403_083950</name>
</gene>
<dbReference type="Proteomes" id="UP001501009">
    <property type="component" value="Unassembled WGS sequence"/>
</dbReference>
<comment type="caution">
    <text evidence="1">The sequence shown here is derived from an EMBL/GenBank/DDBJ whole genome shotgun (WGS) entry which is preliminary data.</text>
</comment>
<sequence>MNSDVLRWLQAQLGPETDSSDLAARYERLRSAKAVALEIIHERLAALLAEPLKVTVNGVATIDNSANVSALERRAALIVDEAAPDESVTADHGLLTTVPLCARRRR</sequence>
<evidence type="ECO:0000313" key="2">
    <source>
        <dbReference type="Proteomes" id="UP001501009"/>
    </source>
</evidence>
<dbReference type="RefSeq" id="WP_275781750.1">
    <property type="nucleotide sequence ID" value="NZ_BAABDE010000035.1"/>
</dbReference>
<keyword evidence="2" id="KW-1185">Reference proteome</keyword>
<evidence type="ECO:0000313" key="1">
    <source>
        <dbReference type="EMBL" id="GAA3838718.1"/>
    </source>
</evidence>
<protein>
    <submittedName>
        <fullName evidence="1">Uncharacterized protein</fullName>
    </submittedName>
</protein>
<reference evidence="2" key="1">
    <citation type="journal article" date="2019" name="Int. J. Syst. Evol. Microbiol.">
        <title>The Global Catalogue of Microorganisms (GCM) 10K type strain sequencing project: providing services to taxonomists for standard genome sequencing and annotation.</title>
        <authorList>
            <consortium name="The Broad Institute Genomics Platform"/>
            <consortium name="The Broad Institute Genome Sequencing Center for Infectious Disease"/>
            <person name="Wu L."/>
            <person name="Ma J."/>
        </authorList>
    </citation>
    <scope>NUCLEOTIDE SEQUENCE [LARGE SCALE GENOMIC DNA]</scope>
    <source>
        <strain evidence="2">JCM 17138</strain>
    </source>
</reference>
<organism evidence="1 2">
    <name type="scientific">Streptomyces coacervatus</name>
    <dbReference type="NCBI Taxonomy" id="647381"/>
    <lineage>
        <taxon>Bacteria</taxon>
        <taxon>Bacillati</taxon>
        <taxon>Actinomycetota</taxon>
        <taxon>Actinomycetes</taxon>
        <taxon>Kitasatosporales</taxon>
        <taxon>Streptomycetaceae</taxon>
        <taxon>Streptomyces</taxon>
    </lineage>
</organism>
<accession>A0ABP7JBA8</accession>
<proteinExistence type="predicted"/>